<organism evidence="1">
    <name type="scientific">viral metagenome</name>
    <dbReference type="NCBI Taxonomy" id="1070528"/>
    <lineage>
        <taxon>unclassified sequences</taxon>
        <taxon>metagenomes</taxon>
        <taxon>organismal metagenomes</taxon>
    </lineage>
</organism>
<proteinExistence type="predicted"/>
<accession>A0A6C0CU94</accession>
<dbReference type="AlphaFoldDB" id="A0A6C0CU94"/>
<reference evidence="1" key="1">
    <citation type="journal article" date="2020" name="Nature">
        <title>Giant virus diversity and host interactions through global metagenomics.</title>
        <authorList>
            <person name="Schulz F."/>
            <person name="Roux S."/>
            <person name="Paez-Espino D."/>
            <person name="Jungbluth S."/>
            <person name="Walsh D.A."/>
            <person name="Denef V.J."/>
            <person name="McMahon K.D."/>
            <person name="Konstantinidis K.T."/>
            <person name="Eloe-Fadrosh E.A."/>
            <person name="Kyrpides N.C."/>
            <person name="Woyke T."/>
        </authorList>
    </citation>
    <scope>NUCLEOTIDE SEQUENCE</scope>
    <source>
        <strain evidence="1">GVMAG-M-3300021962-46</strain>
    </source>
</reference>
<name>A0A6C0CU94_9ZZZZ</name>
<sequence>MHTGIISFCDRIAFNIKCSDAKDWILNELEQKYHLRILQKHWFKLDEQQFKYVQTVPHWACLRSNGNPYFVYFTKYEDVNQIMYIDKKVQPGYQKPRIILTKGQFDDDIFNNTLLEGEMVKDQHQQWVFLINDVIIYKGRYLNTLQLPVRLSYAYELLEQHYHPDDWMDVCQFHVKRYFECSQDDIAEMLMFSIDMPYTNRGIYFMPHNMKYKPKLMNFNNELIKNVYRKVKDNPEFQERPQLSLPEPNISVPLVPCSINTQRPKQDVAYHENEKMLWLRKTEQPDIYDLYEQENSLQKIGIASVPSLQLSKMLRQIFKNLNVATSIPFKCCYEEKFQKWIPVNVLIDII</sequence>
<evidence type="ECO:0008006" key="2">
    <source>
        <dbReference type="Google" id="ProtNLM"/>
    </source>
</evidence>
<protein>
    <recommendedName>
        <fullName evidence="2">mRNA capping enzyme adenylation domain-containing protein</fullName>
    </recommendedName>
</protein>
<dbReference type="SUPFAM" id="SSF56091">
    <property type="entry name" value="DNA ligase/mRNA capping enzyme, catalytic domain"/>
    <property type="match status" value="1"/>
</dbReference>
<dbReference type="EMBL" id="MN739480">
    <property type="protein sequence ID" value="QHT07269.1"/>
    <property type="molecule type" value="Genomic_DNA"/>
</dbReference>
<dbReference type="Gene3D" id="3.30.470.30">
    <property type="entry name" value="DNA ligase/mRNA capping enzyme"/>
    <property type="match status" value="1"/>
</dbReference>
<evidence type="ECO:0000313" key="1">
    <source>
        <dbReference type="EMBL" id="QHT07269.1"/>
    </source>
</evidence>